<dbReference type="EMBL" id="DRHL01000044">
    <property type="protein sequence ID" value="HEB13512.1"/>
    <property type="molecule type" value="Genomic_DNA"/>
</dbReference>
<sequence>MKVKTTKKRLLILISIGITIILIWSGICQLYFSGRVTPQKIRIWAKGVKYKTTFAVLKSDPYWTIKTFKKPKTAEEHFKYASKIYKNLERCMAEMPPLRMWKAKVKQIPKNIKGFEKLRKVDQLRRESMNLQNAWLKENKKWGGRFDQAIKSYRIVIDNYPESKWVDDAQFQIPMVYWLQCEFDKQLEEIERFMEKYPQKKGKDIEDWTIQYLMYSIPPPKEILLAELLEGQIPMIYQTFKGDYRRAIKEYNKLIDKYSRDPRRAFNNATLIHLLCCPILYILTFLLRIFFHKPFYLF</sequence>
<protein>
    <submittedName>
        <fullName evidence="2">Tetratricopeptide repeat protein</fullName>
    </submittedName>
</protein>
<feature type="transmembrane region" description="Helical" evidence="1">
    <location>
        <begin position="271"/>
        <end position="291"/>
    </location>
</feature>
<reference evidence="2" key="1">
    <citation type="journal article" date="2020" name="mSystems">
        <title>Genome- and Community-Level Interaction Insights into Carbon Utilization and Element Cycling Functions of Hydrothermarchaeota in Hydrothermal Sediment.</title>
        <authorList>
            <person name="Zhou Z."/>
            <person name="Liu Y."/>
            <person name="Xu W."/>
            <person name="Pan J."/>
            <person name="Luo Z.H."/>
            <person name="Li M."/>
        </authorList>
    </citation>
    <scope>NUCLEOTIDE SEQUENCE [LARGE SCALE GENOMIC DNA]</scope>
    <source>
        <strain evidence="2">HyVt-369</strain>
    </source>
</reference>
<proteinExistence type="predicted"/>
<feature type="transmembrane region" description="Helical" evidence="1">
    <location>
        <begin position="12"/>
        <end position="32"/>
    </location>
</feature>
<evidence type="ECO:0000256" key="1">
    <source>
        <dbReference type="SAM" id="Phobius"/>
    </source>
</evidence>
<gene>
    <name evidence="2" type="ORF">ENI13_00865</name>
</gene>
<keyword evidence="1" id="KW-1133">Transmembrane helix</keyword>
<name>A0A7C1SNT9_UNCC3</name>
<keyword evidence="1" id="KW-0472">Membrane</keyword>
<dbReference type="InterPro" id="IPR011990">
    <property type="entry name" value="TPR-like_helical_dom_sf"/>
</dbReference>
<dbReference type="InterPro" id="IPR019734">
    <property type="entry name" value="TPR_rpt"/>
</dbReference>
<comment type="caution">
    <text evidence="2">The sequence shown here is derived from an EMBL/GenBank/DDBJ whole genome shotgun (WGS) entry which is preliminary data.</text>
</comment>
<dbReference type="Gene3D" id="1.25.40.10">
    <property type="entry name" value="Tetratricopeptide repeat domain"/>
    <property type="match status" value="1"/>
</dbReference>
<dbReference type="Proteomes" id="UP000885695">
    <property type="component" value="Unassembled WGS sequence"/>
</dbReference>
<dbReference type="AlphaFoldDB" id="A0A7C1SNT9"/>
<keyword evidence="1" id="KW-0812">Transmembrane</keyword>
<organism evidence="2">
    <name type="scientific">candidate division CPR3 bacterium</name>
    <dbReference type="NCBI Taxonomy" id="2268181"/>
    <lineage>
        <taxon>Bacteria</taxon>
        <taxon>Bacteria division CPR3</taxon>
    </lineage>
</organism>
<dbReference type="Pfam" id="PF13174">
    <property type="entry name" value="TPR_6"/>
    <property type="match status" value="1"/>
</dbReference>
<evidence type="ECO:0000313" key="2">
    <source>
        <dbReference type="EMBL" id="HEB13512.1"/>
    </source>
</evidence>
<accession>A0A7C1SNT9</accession>